<dbReference type="Gene3D" id="3.40.50.300">
    <property type="entry name" value="P-loop containing nucleotide triphosphate hydrolases"/>
    <property type="match status" value="2"/>
</dbReference>
<proteinExistence type="inferred from homology"/>
<dbReference type="SMART" id="SM00490">
    <property type="entry name" value="HELICc"/>
    <property type="match status" value="1"/>
</dbReference>
<keyword evidence="7" id="KW-0694">RNA-binding</keyword>
<evidence type="ECO:0000256" key="6">
    <source>
        <dbReference type="ARBA" id="ARBA00022840"/>
    </source>
</evidence>
<keyword evidence="6" id="KW-0067">ATP-binding</keyword>
<evidence type="ECO:0000256" key="8">
    <source>
        <dbReference type="SAM" id="MobiDB-lite"/>
    </source>
</evidence>
<dbReference type="Pfam" id="PF00270">
    <property type="entry name" value="DEAD"/>
    <property type="match status" value="1"/>
</dbReference>
<evidence type="ECO:0000256" key="2">
    <source>
        <dbReference type="ARBA" id="ARBA00012552"/>
    </source>
</evidence>
<dbReference type="Proteomes" id="UP001445335">
    <property type="component" value="Unassembled WGS sequence"/>
</dbReference>
<dbReference type="PANTHER" id="PTHR47959">
    <property type="entry name" value="ATP-DEPENDENT RNA HELICASE RHLE-RELATED"/>
    <property type="match status" value="1"/>
</dbReference>
<dbReference type="CDD" id="cd18787">
    <property type="entry name" value="SF2_C_DEAD"/>
    <property type="match status" value="1"/>
</dbReference>
<feature type="region of interest" description="Disordered" evidence="8">
    <location>
        <begin position="1"/>
        <end position="43"/>
    </location>
</feature>
<dbReference type="InterPro" id="IPR035979">
    <property type="entry name" value="RBD_domain_sf"/>
</dbReference>
<keyword evidence="12" id="KW-1185">Reference proteome</keyword>
<protein>
    <recommendedName>
        <fullName evidence="2">RNA helicase</fullName>
        <ecNumber evidence="2">3.6.4.13</ecNumber>
    </recommendedName>
</protein>
<dbReference type="Pfam" id="PF08152">
    <property type="entry name" value="GUCT"/>
    <property type="match status" value="1"/>
</dbReference>
<evidence type="ECO:0000256" key="5">
    <source>
        <dbReference type="ARBA" id="ARBA00022806"/>
    </source>
</evidence>
<dbReference type="InterPro" id="IPR014001">
    <property type="entry name" value="Helicase_ATP-bd"/>
</dbReference>
<sequence length="707" mass="75003">MAAARGRPVTTGAAALEEVEEVEEAELEDDYLDDGLGEEPVGEDFDLERGRRSLASIFDSDEDSVLEVDSAQQDESLLLVNCGLSDVTVKALEKRGITSLFPIQKHVFEPARAGKDLIGRARTGSGKTLAFSLPVIEELLKDNKEIGRPMPGRTPRCIVLAPTRELANQVEREFAASAPTLSVGCFYGGADIGAQIRQLRRGVDVAVGTPGRVMDLMNRGALDLGTVKFVILDEADMMLSFGFEEDVETILQGVPDTRQTMLFSATMPAWVKSLTRKHLKSPTLVDLVGDSESGRINESIKVLGAEVAPMARRSLLVDFITVYGLGGKAIVFTETKREADEVAAALANTHPCEALHGDISQKQRETVLKHFRDGKFVALVATDVAARGLDISDVDLVVHYDLPKDSESFLHRSGRTGRAGKSGTTIAMFRPNESGYFRRIVRDVGAKNVEFIGPPGPQAVMSASAKQVLRRLDNVDEKVKAFFGPAATAVLDNSDAHNALAAALAALSGIIEVPKQRSLLSQELGAVTVRVLSRPGRITQAGHVMTIVRNVAGAGAADEVGRIRLMQDKKTGQEGAAFDLSEEAAEKMMENISELETRGFTLDRPTSLPAEAVPQQDRHMSSRGMRGRGGGGRGGGRGSWGDGAGGERYGGGSYGGGGNYGGARSGGRSSGGGYERFERGSGGGGRGGWGGGGGGGSGGRRSYGDSW</sequence>
<evidence type="ECO:0000313" key="11">
    <source>
        <dbReference type="EMBL" id="KAK9839323.1"/>
    </source>
</evidence>
<dbReference type="EC" id="3.6.4.13" evidence="2"/>
<dbReference type="PANTHER" id="PTHR47959:SF1">
    <property type="entry name" value="ATP-DEPENDENT RNA HELICASE DBPA"/>
    <property type="match status" value="1"/>
</dbReference>
<dbReference type="PROSITE" id="PS51194">
    <property type="entry name" value="HELICASE_CTER"/>
    <property type="match status" value="1"/>
</dbReference>
<feature type="domain" description="Helicase C-terminal" evidence="10">
    <location>
        <begin position="315"/>
        <end position="461"/>
    </location>
</feature>
<dbReference type="GO" id="GO:0016787">
    <property type="term" value="F:hydrolase activity"/>
    <property type="evidence" value="ECO:0007669"/>
    <property type="project" value="UniProtKB-KW"/>
</dbReference>
<dbReference type="InterPro" id="IPR059027">
    <property type="entry name" value="DD_DDX21-DDX50"/>
</dbReference>
<comment type="similarity">
    <text evidence="1">Belongs to the DEAD box helicase family. DDX21/DDX50 subfamily.</text>
</comment>
<keyword evidence="3" id="KW-0547">Nucleotide-binding</keyword>
<dbReference type="InterPro" id="IPR011545">
    <property type="entry name" value="DEAD/DEAH_box_helicase_dom"/>
</dbReference>
<dbReference type="SUPFAM" id="SSF52540">
    <property type="entry name" value="P-loop containing nucleoside triphosphate hydrolases"/>
    <property type="match status" value="1"/>
</dbReference>
<dbReference type="SUPFAM" id="SSF54928">
    <property type="entry name" value="RNA-binding domain, RBD"/>
    <property type="match status" value="1"/>
</dbReference>
<dbReference type="EMBL" id="JALJOU010000017">
    <property type="protein sequence ID" value="KAK9839323.1"/>
    <property type="molecule type" value="Genomic_DNA"/>
</dbReference>
<comment type="caution">
    <text evidence="11">The sequence shown here is derived from an EMBL/GenBank/DDBJ whole genome shotgun (WGS) entry which is preliminary data.</text>
</comment>
<gene>
    <name evidence="11" type="ORF">WJX81_008091</name>
</gene>
<evidence type="ECO:0000256" key="7">
    <source>
        <dbReference type="ARBA" id="ARBA00022884"/>
    </source>
</evidence>
<keyword evidence="4" id="KW-0378">Hydrolase</keyword>
<feature type="compositionally biased region" description="Gly residues" evidence="8">
    <location>
        <begin position="627"/>
        <end position="644"/>
    </location>
</feature>
<dbReference type="GO" id="GO:0003724">
    <property type="term" value="F:RNA helicase activity"/>
    <property type="evidence" value="ECO:0007669"/>
    <property type="project" value="UniProtKB-EC"/>
</dbReference>
<reference evidence="11 12" key="1">
    <citation type="journal article" date="2024" name="Nat. Commun.">
        <title>Phylogenomics reveals the evolutionary origins of lichenization in chlorophyte algae.</title>
        <authorList>
            <person name="Puginier C."/>
            <person name="Libourel C."/>
            <person name="Otte J."/>
            <person name="Skaloud P."/>
            <person name="Haon M."/>
            <person name="Grisel S."/>
            <person name="Petersen M."/>
            <person name="Berrin J.G."/>
            <person name="Delaux P.M."/>
            <person name="Dal Grande F."/>
            <person name="Keller J."/>
        </authorList>
    </citation>
    <scope>NUCLEOTIDE SEQUENCE [LARGE SCALE GENOMIC DNA]</scope>
    <source>
        <strain evidence="11 12">SAG 245.80</strain>
    </source>
</reference>
<feature type="region of interest" description="Disordered" evidence="8">
    <location>
        <begin position="598"/>
        <end position="644"/>
    </location>
</feature>
<dbReference type="Pfam" id="PF26142">
    <property type="entry name" value="DD_DDX21-DDX50"/>
    <property type="match status" value="1"/>
</dbReference>
<dbReference type="InterPro" id="IPR050079">
    <property type="entry name" value="DEAD_box_RNA_helicase"/>
</dbReference>
<dbReference type="InterPro" id="IPR001650">
    <property type="entry name" value="Helicase_C-like"/>
</dbReference>
<dbReference type="Pfam" id="PF00271">
    <property type="entry name" value="Helicase_C"/>
    <property type="match status" value="1"/>
</dbReference>
<evidence type="ECO:0000256" key="3">
    <source>
        <dbReference type="ARBA" id="ARBA00022741"/>
    </source>
</evidence>
<organism evidence="11 12">
    <name type="scientific">Elliptochloris bilobata</name>
    <dbReference type="NCBI Taxonomy" id="381761"/>
    <lineage>
        <taxon>Eukaryota</taxon>
        <taxon>Viridiplantae</taxon>
        <taxon>Chlorophyta</taxon>
        <taxon>core chlorophytes</taxon>
        <taxon>Trebouxiophyceae</taxon>
        <taxon>Trebouxiophyceae incertae sedis</taxon>
        <taxon>Elliptochloris clade</taxon>
        <taxon>Elliptochloris</taxon>
    </lineage>
</organism>
<dbReference type="PROSITE" id="PS51192">
    <property type="entry name" value="HELICASE_ATP_BIND_1"/>
    <property type="match status" value="1"/>
</dbReference>
<dbReference type="SMART" id="SM00487">
    <property type="entry name" value="DEXDc"/>
    <property type="match status" value="1"/>
</dbReference>
<dbReference type="CDD" id="cd00268">
    <property type="entry name" value="DEADc"/>
    <property type="match status" value="1"/>
</dbReference>
<dbReference type="InterPro" id="IPR012562">
    <property type="entry name" value="GUCT"/>
</dbReference>
<evidence type="ECO:0000256" key="4">
    <source>
        <dbReference type="ARBA" id="ARBA00022801"/>
    </source>
</evidence>
<feature type="region of interest" description="Disordered" evidence="8">
    <location>
        <begin position="656"/>
        <end position="707"/>
    </location>
</feature>
<evidence type="ECO:0000259" key="9">
    <source>
        <dbReference type="PROSITE" id="PS51192"/>
    </source>
</evidence>
<evidence type="ECO:0000259" key="10">
    <source>
        <dbReference type="PROSITE" id="PS51194"/>
    </source>
</evidence>
<feature type="domain" description="Helicase ATP-binding" evidence="9">
    <location>
        <begin position="108"/>
        <end position="285"/>
    </location>
</feature>
<dbReference type="AlphaFoldDB" id="A0AAW1S0X5"/>
<accession>A0AAW1S0X5</accession>
<evidence type="ECO:0000313" key="12">
    <source>
        <dbReference type="Proteomes" id="UP001445335"/>
    </source>
</evidence>
<name>A0AAW1S0X5_9CHLO</name>
<keyword evidence="5" id="KW-0347">Helicase</keyword>
<dbReference type="GO" id="GO:0005524">
    <property type="term" value="F:ATP binding"/>
    <property type="evidence" value="ECO:0007669"/>
    <property type="project" value="UniProtKB-KW"/>
</dbReference>
<feature type="compositionally biased region" description="Acidic residues" evidence="8">
    <location>
        <begin position="17"/>
        <end position="43"/>
    </location>
</feature>
<dbReference type="GO" id="GO:0005829">
    <property type="term" value="C:cytosol"/>
    <property type="evidence" value="ECO:0007669"/>
    <property type="project" value="TreeGrafter"/>
</dbReference>
<evidence type="ECO:0000256" key="1">
    <source>
        <dbReference type="ARBA" id="ARBA00006517"/>
    </source>
</evidence>
<dbReference type="GO" id="GO:0003723">
    <property type="term" value="F:RNA binding"/>
    <property type="evidence" value="ECO:0007669"/>
    <property type="project" value="UniProtKB-KW"/>
</dbReference>
<dbReference type="InterPro" id="IPR044742">
    <property type="entry name" value="DEAD/DEAH_RhlB"/>
</dbReference>
<feature type="compositionally biased region" description="Gly residues" evidence="8">
    <location>
        <begin position="656"/>
        <end position="701"/>
    </location>
</feature>
<dbReference type="InterPro" id="IPR027417">
    <property type="entry name" value="P-loop_NTPase"/>
</dbReference>